<protein>
    <submittedName>
        <fullName evidence="2">Uncharacterized protein</fullName>
    </submittedName>
</protein>
<evidence type="ECO:0000313" key="2">
    <source>
        <dbReference type="EMBL" id="KKK58920.1"/>
    </source>
</evidence>
<keyword evidence="1" id="KW-1133">Transmembrane helix</keyword>
<keyword evidence="1" id="KW-0812">Transmembrane</keyword>
<name>A0A0F8XDB5_9ZZZZ</name>
<dbReference type="AlphaFoldDB" id="A0A0F8XDB5"/>
<accession>A0A0F8XDB5</accession>
<gene>
    <name evidence="2" type="ORF">LCGC14_3039580</name>
</gene>
<dbReference type="EMBL" id="LAZR01063737">
    <property type="protein sequence ID" value="KKK58920.1"/>
    <property type="molecule type" value="Genomic_DNA"/>
</dbReference>
<keyword evidence="1" id="KW-0472">Membrane</keyword>
<reference evidence="2" key="1">
    <citation type="journal article" date="2015" name="Nature">
        <title>Complex archaea that bridge the gap between prokaryotes and eukaryotes.</title>
        <authorList>
            <person name="Spang A."/>
            <person name="Saw J.H."/>
            <person name="Jorgensen S.L."/>
            <person name="Zaremba-Niedzwiedzka K."/>
            <person name="Martijn J."/>
            <person name="Lind A.E."/>
            <person name="van Eijk R."/>
            <person name="Schleper C."/>
            <person name="Guy L."/>
            <person name="Ettema T.J."/>
        </authorList>
    </citation>
    <scope>NUCLEOTIDE SEQUENCE</scope>
</reference>
<feature type="transmembrane region" description="Helical" evidence="1">
    <location>
        <begin position="7"/>
        <end position="26"/>
    </location>
</feature>
<sequence>MKKKWYYSRMLWANAGAFITSFGIYFETGDPTAIFPALLALINFVLRLVTKTQVKL</sequence>
<evidence type="ECO:0000256" key="1">
    <source>
        <dbReference type="SAM" id="Phobius"/>
    </source>
</evidence>
<comment type="caution">
    <text evidence="2">The sequence shown here is derived from an EMBL/GenBank/DDBJ whole genome shotgun (WGS) entry which is preliminary data.</text>
</comment>
<organism evidence="2">
    <name type="scientific">marine sediment metagenome</name>
    <dbReference type="NCBI Taxonomy" id="412755"/>
    <lineage>
        <taxon>unclassified sequences</taxon>
        <taxon>metagenomes</taxon>
        <taxon>ecological metagenomes</taxon>
    </lineage>
</organism>
<proteinExistence type="predicted"/>
<feature type="transmembrane region" description="Helical" evidence="1">
    <location>
        <begin position="32"/>
        <end position="50"/>
    </location>
</feature>